<keyword evidence="4" id="KW-1185">Reference proteome</keyword>
<dbReference type="Proteomes" id="UP000529795">
    <property type="component" value="Unassembled WGS sequence"/>
</dbReference>
<evidence type="ECO:0000256" key="2">
    <source>
        <dbReference type="ARBA" id="ARBA00023002"/>
    </source>
</evidence>
<name>A0A840FH79_9SPHN</name>
<dbReference type="PANTHER" id="PTHR42760:SF133">
    <property type="entry name" value="3-OXOACYL-[ACYL-CARRIER-PROTEIN] REDUCTASE"/>
    <property type="match status" value="1"/>
</dbReference>
<dbReference type="PRINTS" id="PR00081">
    <property type="entry name" value="GDHRDH"/>
</dbReference>
<dbReference type="SUPFAM" id="SSF51735">
    <property type="entry name" value="NAD(P)-binding Rossmann-fold domains"/>
    <property type="match status" value="1"/>
</dbReference>
<dbReference type="FunFam" id="3.40.50.720:FF:000084">
    <property type="entry name" value="Short-chain dehydrogenase reductase"/>
    <property type="match status" value="1"/>
</dbReference>
<dbReference type="InterPro" id="IPR036291">
    <property type="entry name" value="NAD(P)-bd_dom_sf"/>
</dbReference>
<dbReference type="EMBL" id="JACIEV010000009">
    <property type="protein sequence ID" value="MBB4155074.1"/>
    <property type="molecule type" value="Genomic_DNA"/>
</dbReference>
<dbReference type="AlphaFoldDB" id="A0A840FH79"/>
<organism evidence="3 4">
    <name type="scientific">Sphingomonas jinjuensis</name>
    <dbReference type="NCBI Taxonomy" id="535907"/>
    <lineage>
        <taxon>Bacteria</taxon>
        <taxon>Pseudomonadati</taxon>
        <taxon>Pseudomonadota</taxon>
        <taxon>Alphaproteobacteria</taxon>
        <taxon>Sphingomonadales</taxon>
        <taxon>Sphingomonadaceae</taxon>
        <taxon>Sphingomonas</taxon>
    </lineage>
</organism>
<dbReference type="CDD" id="cd05233">
    <property type="entry name" value="SDR_c"/>
    <property type="match status" value="1"/>
</dbReference>
<accession>A0A840FH79</accession>
<dbReference type="Gene3D" id="3.40.50.720">
    <property type="entry name" value="NAD(P)-binding Rossmann-like Domain"/>
    <property type="match status" value="1"/>
</dbReference>
<evidence type="ECO:0000313" key="3">
    <source>
        <dbReference type="EMBL" id="MBB4155074.1"/>
    </source>
</evidence>
<dbReference type="GO" id="GO:0016616">
    <property type="term" value="F:oxidoreductase activity, acting on the CH-OH group of donors, NAD or NADP as acceptor"/>
    <property type="evidence" value="ECO:0007669"/>
    <property type="project" value="TreeGrafter"/>
</dbReference>
<protein>
    <submittedName>
        <fullName evidence="3">D-sorbitol dehydrogenase (Acceptor)</fullName>
        <ecNumber evidence="3">1.1.99.21</ecNumber>
    </submittedName>
</protein>
<dbReference type="InterPro" id="IPR002347">
    <property type="entry name" value="SDR_fam"/>
</dbReference>
<dbReference type="PRINTS" id="PR00080">
    <property type="entry name" value="SDRFAMILY"/>
</dbReference>
<dbReference type="RefSeq" id="WP_183986218.1">
    <property type="nucleotide sequence ID" value="NZ_JACIEV010000009.1"/>
</dbReference>
<sequence>MSYEVSRIVVVTGAAGGIGREICDTLSRRGDRVWRLDFREVEGERAIALDVTSPEAVDAAVARIVADAGRIDLLVNAVGVFVRDGLAAIDKDEFRRVFDVNVLGPLLMMKAAAPHMGDGSSIINIASVSGRRGGPTAILYSASKAALISATQSAALALAPRTRVNAIAPGPVDTAMWSQVLRETSASGRGSESEVHKQLIEAVPMKRIATTTDITATVIFLANESSYVTGQTVNVDGGLILS</sequence>
<dbReference type="EC" id="1.1.99.21" evidence="3"/>
<dbReference type="GO" id="GO:0047833">
    <property type="term" value="F:D-sorbitol dehydrogenase (acceptor) activity"/>
    <property type="evidence" value="ECO:0007669"/>
    <property type="project" value="UniProtKB-EC"/>
</dbReference>
<keyword evidence="2 3" id="KW-0560">Oxidoreductase</keyword>
<comment type="caution">
    <text evidence="3">The sequence shown here is derived from an EMBL/GenBank/DDBJ whole genome shotgun (WGS) entry which is preliminary data.</text>
</comment>
<dbReference type="Pfam" id="PF13561">
    <property type="entry name" value="adh_short_C2"/>
    <property type="match status" value="1"/>
</dbReference>
<gene>
    <name evidence="3" type="ORF">GGQ80_002991</name>
</gene>
<dbReference type="PANTHER" id="PTHR42760">
    <property type="entry name" value="SHORT-CHAIN DEHYDROGENASES/REDUCTASES FAMILY MEMBER"/>
    <property type="match status" value="1"/>
</dbReference>
<evidence type="ECO:0000256" key="1">
    <source>
        <dbReference type="ARBA" id="ARBA00006484"/>
    </source>
</evidence>
<reference evidence="3 4" key="1">
    <citation type="submission" date="2020-08" db="EMBL/GenBank/DDBJ databases">
        <title>Genomic Encyclopedia of Type Strains, Phase IV (KMG-IV): sequencing the most valuable type-strain genomes for metagenomic binning, comparative biology and taxonomic classification.</title>
        <authorList>
            <person name="Goeker M."/>
        </authorList>
    </citation>
    <scope>NUCLEOTIDE SEQUENCE [LARGE SCALE GENOMIC DNA]</scope>
    <source>
        <strain evidence="3 4">YC6723</strain>
    </source>
</reference>
<evidence type="ECO:0000313" key="4">
    <source>
        <dbReference type="Proteomes" id="UP000529795"/>
    </source>
</evidence>
<comment type="similarity">
    <text evidence="1">Belongs to the short-chain dehydrogenases/reductases (SDR) family.</text>
</comment>
<proteinExistence type="inferred from homology"/>